<evidence type="ECO:0000256" key="4">
    <source>
        <dbReference type="ARBA" id="ARBA00022759"/>
    </source>
</evidence>
<sequence length="393" mass="45774">MVKEGIVLSHKFSGSRIEVDKAKIEAILKLPYPTNVKAIRSSLGHAGFYKRFIKDFSQVACPMTQLLVKDAPFNFSEECIQAFDNDYAVRVVLRQRINKHFQPIHYASKTMNEAQENYTTTEKELLAVVFAFDKFRQYLVLSKTIVFTDHSALRNNPFRIIYGKACHLPVELEHKAYWTIKNCNMDLTKARANRFLQINELDEIRLDAYESSISYKERTKRWHDKRIKMPTKYEKDYKVHLFNSCLSLFPRKLKSRWYRPFSVRKYIKNGAIELYDEDGNEFIVNKQRVKPYQKDILDADKNDDIKLEDEGEFTPGRVTSSLATRLVNKEKRFLGGNLMFIFLHLGMLMCRHVVDQSIIYGVSADVDMAYSLKSGNGLEFFKVIFDGKKLGSS</sequence>
<feature type="domain" description="Reverse transcriptase RNase H-like" evidence="7">
    <location>
        <begin position="84"/>
        <end position="154"/>
    </location>
</feature>
<accession>A0ABQ4WGE7</accession>
<gene>
    <name evidence="8" type="ORF">Tco_0625308</name>
</gene>
<keyword evidence="3" id="KW-0540">Nuclease</keyword>
<keyword evidence="9" id="KW-1185">Reference proteome</keyword>
<dbReference type="Gene3D" id="3.10.20.370">
    <property type="match status" value="1"/>
</dbReference>
<reference evidence="8" key="1">
    <citation type="journal article" date="2022" name="Int. J. Mol. Sci.">
        <title>Draft Genome of Tanacetum Coccineum: Genomic Comparison of Closely Related Tanacetum-Family Plants.</title>
        <authorList>
            <person name="Yamashiro T."/>
            <person name="Shiraishi A."/>
            <person name="Nakayama K."/>
            <person name="Satake H."/>
        </authorList>
    </citation>
    <scope>NUCLEOTIDE SEQUENCE</scope>
</reference>
<dbReference type="SUPFAM" id="SSF56672">
    <property type="entry name" value="DNA/RNA polymerases"/>
    <property type="match status" value="1"/>
</dbReference>
<evidence type="ECO:0000256" key="2">
    <source>
        <dbReference type="ARBA" id="ARBA00022695"/>
    </source>
</evidence>
<dbReference type="InterPro" id="IPR041373">
    <property type="entry name" value="RT_RNaseH"/>
</dbReference>
<evidence type="ECO:0000256" key="5">
    <source>
        <dbReference type="ARBA" id="ARBA00022801"/>
    </source>
</evidence>
<keyword evidence="2" id="KW-0548">Nucleotidyltransferase</keyword>
<evidence type="ECO:0000256" key="6">
    <source>
        <dbReference type="ARBA" id="ARBA00022918"/>
    </source>
</evidence>
<keyword evidence="4" id="KW-0255">Endonuclease</keyword>
<dbReference type="Pfam" id="PF17917">
    <property type="entry name" value="RT_RNaseH"/>
    <property type="match status" value="1"/>
</dbReference>
<dbReference type="InterPro" id="IPR043502">
    <property type="entry name" value="DNA/RNA_pol_sf"/>
</dbReference>
<evidence type="ECO:0000256" key="3">
    <source>
        <dbReference type="ARBA" id="ARBA00022722"/>
    </source>
</evidence>
<evidence type="ECO:0000256" key="1">
    <source>
        <dbReference type="ARBA" id="ARBA00022679"/>
    </source>
</evidence>
<keyword evidence="6 8" id="KW-0695">RNA-directed DNA polymerase</keyword>
<name>A0ABQ4WGE7_9ASTR</name>
<dbReference type="InterPro" id="IPR043128">
    <property type="entry name" value="Rev_trsase/Diguanyl_cyclase"/>
</dbReference>
<dbReference type="Proteomes" id="UP001151760">
    <property type="component" value="Unassembled WGS sequence"/>
</dbReference>
<evidence type="ECO:0000313" key="9">
    <source>
        <dbReference type="Proteomes" id="UP001151760"/>
    </source>
</evidence>
<keyword evidence="1" id="KW-0808">Transferase</keyword>
<protein>
    <submittedName>
        <fullName evidence="8">Reverse transcriptase domain-containing protein</fullName>
    </submittedName>
</protein>
<dbReference type="Gene3D" id="3.30.70.270">
    <property type="match status" value="1"/>
</dbReference>
<dbReference type="PANTHER" id="PTHR34072">
    <property type="entry name" value="ENZYMATIC POLYPROTEIN-RELATED"/>
    <property type="match status" value="1"/>
</dbReference>
<keyword evidence="5" id="KW-0378">Hydrolase</keyword>
<comment type="caution">
    <text evidence="8">The sequence shown here is derived from an EMBL/GenBank/DDBJ whole genome shotgun (WGS) entry which is preliminary data.</text>
</comment>
<dbReference type="PANTHER" id="PTHR34072:SF44">
    <property type="entry name" value="RNA-DIRECTED DNA POLYMERASE"/>
    <property type="match status" value="1"/>
</dbReference>
<dbReference type="GO" id="GO:0003964">
    <property type="term" value="F:RNA-directed DNA polymerase activity"/>
    <property type="evidence" value="ECO:0007669"/>
    <property type="project" value="UniProtKB-KW"/>
</dbReference>
<evidence type="ECO:0000313" key="8">
    <source>
        <dbReference type="EMBL" id="GJS51946.1"/>
    </source>
</evidence>
<organism evidence="8 9">
    <name type="scientific">Tanacetum coccineum</name>
    <dbReference type="NCBI Taxonomy" id="301880"/>
    <lineage>
        <taxon>Eukaryota</taxon>
        <taxon>Viridiplantae</taxon>
        <taxon>Streptophyta</taxon>
        <taxon>Embryophyta</taxon>
        <taxon>Tracheophyta</taxon>
        <taxon>Spermatophyta</taxon>
        <taxon>Magnoliopsida</taxon>
        <taxon>eudicotyledons</taxon>
        <taxon>Gunneridae</taxon>
        <taxon>Pentapetalae</taxon>
        <taxon>asterids</taxon>
        <taxon>campanulids</taxon>
        <taxon>Asterales</taxon>
        <taxon>Asteraceae</taxon>
        <taxon>Asteroideae</taxon>
        <taxon>Anthemideae</taxon>
        <taxon>Anthemidinae</taxon>
        <taxon>Tanacetum</taxon>
    </lineage>
</organism>
<evidence type="ECO:0000259" key="7">
    <source>
        <dbReference type="Pfam" id="PF17917"/>
    </source>
</evidence>
<proteinExistence type="predicted"/>
<reference evidence="8" key="2">
    <citation type="submission" date="2022-01" db="EMBL/GenBank/DDBJ databases">
        <authorList>
            <person name="Yamashiro T."/>
            <person name="Shiraishi A."/>
            <person name="Satake H."/>
            <person name="Nakayama K."/>
        </authorList>
    </citation>
    <scope>NUCLEOTIDE SEQUENCE</scope>
</reference>
<dbReference type="EMBL" id="BQNB010008620">
    <property type="protein sequence ID" value="GJS51946.1"/>
    <property type="molecule type" value="Genomic_DNA"/>
</dbReference>